<protein>
    <submittedName>
        <fullName evidence="2">Uncharacterized protein</fullName>
    </submittedName>
</protein>
<dbReference type="Proteomes" id="UP000613740">
    <property type="component" value="Unassembled WGS sequence"/>
</dbReference>
<proteinExistence type="predicted"/>
<feature type="region of interest" description="Disordered" evidence="1">
    <location>
        <begin position="238"/>
        <end position="258"/>
    </location>
</feature>
<keyword evidence="3" id="KW-1185">Reference proteome</keyword>
<sequence>MQRAPLTDLDLEGFLGDVEDEPSADISRGPLLPEFDLDEEDRLPGPSAPPSAAPWRRPAGTASSFGPGGKLNGLVSSDSGMFLSARDAPGRAEGGPQREVLHLPAITPPPGASPSGGGGGGGGGDGGAQPTRLTRPQREWKVAKRVMCAVAFKKGGENRRRLEDDILSSADESGGESPTRQEPDWRHLAVEHSAAAAAAAATGTAAEGSGTTAGQGPGSAAGVRTGLSHDALAGHNAVGGISGASRGTSGKVQARSGSVTARSVFNAEEEDLLDALAEL</sequence>
<feature type="compositionally biased region" description="Polar residues" evidence="1">
    <location>
        <begin position="245"/>
        <end position="258"/>
    </location>
</feature>
<organism evidence="2 3">
    <name type="scientific">Chlamydomonas schloesseri</name>
    <dbReference type="NCBI Taxonomy" id="2026947"/>
    <lineage>
        <taxon>Eukaryota</taxon>
        <taxon>Viridiplantae</taxon>
        <taxon>Chlorophyta</taxon>
        <taxon>core chlorophytes</taxon>
        <taxon>Chlorophyceae</taxon>
        <taxon>CS clade</taxon>
        <taxon>Chlamydomonadales</taxon>
        <taxon>Chlamydomonadaceae</taxon>
        <taxon>Chlamydomonas</taxon>
    </lineage>
</organism>
<feature type="compositionally biased region" description="Basic and acidic residues" evidence="1">
    <location>
        <begin position="154"/>
        <end position="164"/>
    </location>
</feature>
<feature type="compositionally biased region" description="Gly residues" evidence="1">
    <location>
        <begin position="114"/>
        <end position="127"/>
    </location>
</feature>
<evidence type="ECO:0000256" key="1">
    <source>
        <dbReference type="SAM" id="MobiDB-lite"/>
    </source>
</evidence>
<dbReference type="OrthoDB" id="10466317at2759"/>
<accession>A0A835WM44</accession>
<feature type="region of interest" description="Disordered" evidence="1">
    <location>
        <begin position="1"/>
        <end position="140"/>
    </location>
</feature>
<reference evidence="2" key="1">
    <citation type="journal article" date="2020" name="bioRxiv">
        <title>Comparative genomics of Chlamydomonas.</title>
        <authorList>
            <person name="Craig R.J."/>
            <person name="Hasan A.R."/>
            <person name="Ness R.W."/>
            <person name="Keightley P.D."/>
        </authorList>
    </citation>
    <scope>NUCLEOTIDE SEQUENCE</scope>
    <source>
        <strain evidence="2">CCAP 11/173</strain>
    </source>
</reference>
<feature type="compositionally biased region" description="Basic and acidic residues" evidence="1">
    <location>
        <begin position="179"/>
        <end position="190"/>
    </location>
</feature>
<dbReference type="EMBL" id="JAEHOD010000012">
    <property type="protein sequence ID" value="KAG2449966.1"/>
    <property type="molecule type" value="Genomic_DNA"/>
</dbReference>
<name>A0A835WM44_9CHLO</name>
<feature type="region of interest" description="Disordered" evidence="1">
    <location>
        <begin position="153"/>
        <end position="225"/>
    </location>
</feature>
<gene>
    <name evidence="2" type="ORF">HYH02_000070</name>
</gene>
<evidence type="ECO:0000313" key="2">
    <source>
        <dbReference type="EMBL" id="KAG2449966.1"/>
    </source>
</evidence>
<evidence type="ECO:0000313" key="3">
    <source>
        <dbReference type="Proteomes" id="UP000613740"/>
    </source>
</evidence>
<comment type="caution">
    <text evidence="2">The sequence shown here is derived from an EMBL/GenBank/DDBJ whole genome shotgun (WGS) entry which is preliminary data.</text>
</comment>
<dbReference type="AlphaFoldDB" id="A0A835WM44"/>
<feature type="compositionally biased region" description="Low complexity" evidence="1">
    <location>
        <begin position="194"/>
        <end position="210"/>
    </location>
</feature>